<feature type="binding site" evidence="11">
    <location>
        <begin position="16"/>
        <end position="21"/>
    </location>
    <ligand>
        <name>ATP</name>
        <dbReference type="ChEBI" id="CHEBI:30616"/>
    </ligand>
</feature>
<dbReference type="SUPFAM" id="SSF52540">
    <property type="entry name" value="P-loop containing nucleoside triphosphate hydrolases"/>
    <property type="match status" value="1"/>
</dbReference>
<dbReference type="PRINTS" id="PR01100">
    <property type="entry name" value="SHIKIMTKNASE"/>
</dbReference>
<dbReference type="GO" id="GO:0009073">
    <property type="term" value="P:aromatic amino acid family biosynthetic process"/>
    <property type="evidence" value="ECO:0007669"/>
    <property type="project" value="UniProtKB-KW"/>
</dbReference>
<dbReference type="HOGENOM" id="CLU_057607_4_0_0"/>
<comment type="cofactor">
    <cofactor evidence="11">
        <name>Mg(2+)</name>
        <dbReference type="ChEBI" id="CHEBI:18420"/>
    </cofactor>
    <text evidence="11">Binds 1 Mg(2+) ion per subunit.</text>
</comment>
<dbReference type="PROSITE" id="PS01128">
    <property type="entry name" value="SHIKIMATE_KINASE"/>
    <property type="match status" value="1"/>
</dbReference>
<dbReference type="InterPro" id="IPR023000">
    <property type="entry name" value="Shikimate_kinase_CS"/>
</dbReference>
<dbReference type="EC" id="2.7.1.71" evidence="3 11"/>
<keyword evidence="9 11" id="KW-0057">Aromatic amino acid biosynthesis</keyword>
<dbReference type="AlphaFoldDB" id="D1CDT1"/>
<evidence type="ECO:0000256" key="2">
    <source>
        <dbReference type="ARBA" id="ARBA00006997"/>
    </source>
</evidence>
<organism evidence="12 13">
    <name type="scientific">Thermobaculum terrenum (strain ATCC BAA-798 / CCMEE 7001 / YNP1)</name>
    <dbReference type="NCBI Taxonomy" id="525904"/>
    <lineage>
        <taxon>Bacteria</taxon>
        <taxon>Bacillati</taxon>
        <taxon>Chloroflexota</taxon>
        <taxon>Chloroflexia</taxon>
        <taxon>Candidatus Thermobaculales</taxon>
        <taxon>Candidatus Thermobaculaceae</taxon>
        <taxon>Thermobaculum</taxon>
    </lineage>
</organism>
<dbReference type="InterPro" id="IPR031322">
    <property type="entry name" value="Shikimate/glucono_kinase"/>
</dbReference>
<dbReference type="HAMAP" id="MF_00109">
    <property type="entry name" value="Shikimate_kinase"/>
    <property type="match status" value="1"/>
</dbReference>
<gene>
    <name evidence="11" type="primary">aroK</name>
    <name evidence="12" type="ordered locus">Tter_0165</name>
</gene>
<evidence type="ECO:0000256" key="7">
    <source>
        <dbReference type="ARBA" id="ARBA00022777"/>
    </source>
</evidence>
<comment type="similarity">
    <text evidence="2 11">Belongs to the shikimate kinase family.</text>
</comment>
<reference evidence="13" key="1">
    <citation type="journal article" date="2010" name="Stand. Genomic Sci.">
        <title>Complete genome sequence of 'Thermobaculum terrenum' type strain (YNP1).</title>
        <authorList>
            <person name="Kiss H."/>
            <person name="Cleland D."/>
            <person name="Lapidus A."/>
            <person name="Lucas S."/>
            <person name="Glavina Del Rio T."/>
            <person name="Nolan M."/>
            <person name="Tice H."/>
            <person name="Han C."/>
            <person name="Goodwin L."/>
            <person name="Pitluck S."/>
            <person name="Liolios K."/>
            <person name="Ivanova N."/>
            <person name="Mavromatis K."/>
            <person name="Ovchinnikova G."/>
            <person name="Pati A."/>
            <person name="Chen A."/>
            <person name="Palaniappan K."/>
            <person name="Land M."/>
            <person name="Hauser L."/>
            <person name="Chang Y."/>
            <person name="Jeffries C."/>
            <person name="Lu M."/>
            <person name="Brettin T."/>
            <person name="Detter J."/>
            <person name="Goker M."/>
            <person name="Tindall B."/>
            <person name="Beck B."/>
            <person name="McDermott T."/>
            <person name="Woyke T."/>
            <person name="Bristow J."/>
            <person name="Eisen J."/>
            <person name="Markowitz V."/>
            <person name="Hugenholtz P."/>
            <person name="Kyrpides N."/>
            <person name="Klenk H."/>
            <person name="Cheng J."/>
        </authorList>
    </citation>
    <scope>NUCLEOTIDE SEQUENCE [LARGE SCALE GENOMIC DNA]</scope>
    <source>
        <strain evidence="13">ATCC BAA-798 / YNP1</strain>
    </source>
</reference>
<comment type="catalytic activity">
    <reaction evidence="10 11">
        <text>shikimate + ATP = 3-phosphoshikimate + ADP + H(+)</text>
        <dbReference type="Rhea" id="RHEA:13121"/>
        <dbReference type="ChEBI" id="CHEBI:15378"/>
        <dbReference type="ChEBI" id="CHEBI:30616"/>
        <dbReference type="ChEBI" id="CHEBI:36208"/>
        <dbReference type="ChEBI" id="CHEBI:145989"/>
        <dbReference type="ChEBI" id="CHEBI:456216"/>
        <dbReference type="EC" id="2.7.1.71"/>
    </reaction>
</comment>
<dbReference type="RefSeq" id="WP_012874122.1">
    <property type="nucleotide sequence ID" value="NC_013525.1"/>
</dbReference>
<dbReference type="GO" id="GO:0000287">
    <property type="term" value="F:magnesium ion binding"/>
    <property type="evidence" value="ECO:0007669"/>
    <property type="project" value="UniProtKB-UniRule"/>
</dbReference>
<evidence type="ECO:0000256" key="1">
    <source>
        <dbReference type="ARBA" id="ARBA00004842"/>
    </source>
</evidence>
<name>D1CDT1_THET1</name>
<dbReference type="GO" id="GO:0005524">
    <property type="term" value="F:ATP binding"/>
    <property type="evidence" value="ECO:0007669"/>
    <property type="project" value="UniProtKB-UniRule"/>
</dbReference>
<dbReference type="eggNOG" id="COG0703">
    <property type="taxonomic scope" value="Bacteria"/>
</dbReference>
<dbReference type="PANTHER" id="PTHR21087:SF16">
    <property type="entry name" value="SHIKIMATE KINASE 1, CHLOROPLASTIC"/>
    <property type="match status" value="1"/>
</dbReference>
<dbReference type="GO" id="GO:0008652">
    <property type="term" value="P:amino acid biosynthetic process"/>
    <property type="evidence" value="ECO:0007669"/>
    <property type="project" value="UniProtKB-KW"/>
</dbReference>
<dbReference type="PANTHER" id="PTHR21087">
    <property type="entry name" value="SHIKIMATE KINASE"/>
    <property type="match status" value="1"/>
</dbReference>
<comment type="function">
    <text evidence="11">Catalyzes the specific phosphorylation of the 3-hydroxyl group of shikimic acid using ATP as a cosubstrate.</text>
</comment>
<dbReference type="CDD" id="cd00464">
    <property type="entry name" value="SK"/>
    <property type="match status" value="1"/>
</dbReference>
<sequence length="172" mass="19455">MQNVNSKHIVLIGLSGSGKSTVGCLLASKMGLPYIDTDREIEKHTGMPIEEIFSKFGEGKFRQLESDQINRALKGKRAVVSLGGGAVLLEENRKLIWDLSTVIWLQASIETIANRLKHTKEIRPLLAGDDLMRRLENMLQNRERYYSQAHLCIVTDNKSPYTIVEEILSFVR</sequence>
<evidence type="ECO:0000256" key="9">
    <source>
        <dbReference type="ARBA" id="ARBA00023141"/>
    </source>
</evidence>
<keyword evidence="6 11" id="KW-0547">Nucleotide-binding</keyword>
<dbReference type="GO" id="GO:0009423">
    <property type="term" value="P:chorismate biosynthetic process"/>
    <property type="evidence" value="ECO:0007669"/>
    <property type="project" value="UniProtKB-UniRule"/>
</dbReference>
<evidence type="ECO:0000256" key="11">
    <source>
        <dbReference type="HAMAP-Rule" id="MF_00109"/>
    </source>
</evidence>
<feature type="binding site" evidence="11">
    <location>
        <position position="142"/>
    </location>
    <ligand>
        <name>substrate</name>
    </ligand>
</feature>
<feature type="binding site" evidence="11">
    <location>
        <position position="84"/>
    </location>
    <ligand>
        <name>substrate</name>
    </ligand>
</feature>
<feature type="binding site" evidence="11">
    <location>
        <position position="20"/>
    </location>
    <ligand>
        <name>Mg(2+)</name>
        <dbReference type="ChEBI" id="CHEBI:18420"/>
    </ligand>
</feature>
<dbReference type="Proteomes" id="UP000000323">
    <property type="component" value="Chromosome 1"/>
</dbReference>
<comment type="pathway">
    <text evidence="1 11">Metabolic intermediate biosynthesis; chorismate biosynthesis; chorismate from D-erythrose 4-phosphate and phosphoenolpyruvate: step 5/7.</text>
</comment>
<evidence type="ECO:0000256" key="8">
    <source>
        <dbReference type="ARBA" id="ARBA00022840"/>
    </source>
</evidence>
<keyword evidence="5 11" id="KW-0808">Transferase</keyword>
<keyword evidence="4 11" id="KW-0028">Amino-acid biosynthesis</keyword>
<dbReference type="UniPathway" id="UPA00053">
    <property type="reaction ID" value="UER00088"/>
</dbReference>
<keyword evidence="8 11" id="KW-0067">ATP-binding</keyword>
<proteinExistence type="inferred from homology"/>
<dbReference type="OrthoDB" id="9800332at2"/>
<dbReference type="GO" id="GO:0004765">
    <property type="term" value="F:shikimate kinase activity"/>
    <property type="evidence" value="ECO:0007669"/>
    <property type="project" value="UniProtKB-UniRule"/>
</dbReference>
<comment type="caution">
    <text evidence="11">Lacks conserved residue(s) required for the propagation of feature annotation.</text>
</comment>
<protein>
    <recommendedName>
        <fullName evidence="3 11">Shikimate kinase</fullName>
        <shortName evidence="11">SK</shortName>
        <ecNumber evidence="3 11">2.7.1.71</ecNumber>
    </recommendedName>
</protein>
<accession>D1CDT1</accession>
<feature type="binding site" evidence="11">
    <location>
        <position position="38"/>
    </location>
    <ligand>
        <name>substrate</name>
    </ligand>
</feature>
<comment type="subunit">
    <text evidence="11">Monomer.</text>
</comment>
<evidence type="ECO:0000256" key="3">
    <source>
        <dbReference type="ARBA" id="ARBA00012154"/>
    </source>
</evidence>
<dbReference type="InterPro" id="IPR027417">
    <property type="entry name" value="P-loop_NTPase"/>
</dbReference>
<dbReference type="GO" id="GO:0005829">
    <property type="term" value="C:cytosol"/>
    <property type="evidence" value="ECO:0007669"/>
    <property type="project" value="TreeGrafter"/>
</dbReference>
<feature type="binding site" evidence="11">
    <location>
        <position position="62"/>
    </location>
    <ligand>
        <name>substrate</name>
    </ligand>
</feature>
<dbReference type="KEGG" id="ttr:Tter_0165"/>
<feature type="binding site" evidence="11">
    <location>
        <position position="123"/>
    </location>
    <ligand>
        <name>ATP</name>
        <dbReference type="ChEBI" id="CHEBI:30616"/>
    </ligand>
</feature>
<dbReference type="Gene3D" id="3.40.50.300">
    <property type="entry name" value="P-loop containing nucleotide triphosphate hydrolases"/>
    <property type="match status" value="1"/>
</dbReference>
<keyword evidence="11" id="KW-0460">Magnesium</keyword>
<evidence type="ECO:0000256" key="6">
    <source>
        <dbReference type="ARBA" id="ARBA00022741"/>
    </source>
</evidence>
<dbReference type="InterPro" id="IPR000623">
    <property type="entry name" value="Shikimate_kinase/TSH1"/>
</dbReference>
<keyword evidence="11" id="KW-0479">Metal-binding</keyword>
<keyword evidence="7 11" id="KW-0418">Kinase</keyword>
<evidence type="ECO:0000256" key="5">
    <source>
        <dbReference type="ARBA" id="ARBA00022679"/>
    </source>
</evidence>
<keyword evidence="11" id="KW-0963">Cytoplasm</keyword>
<evidence type="ECO:0000313" key="12">
    <source>
        <dbReference type="EMBL" id="ACZ41087.1"/>
    </source>
</evidence>
<comment type="subcellular location">
    <subcellularLocation>
        <location evidence="11">Cytoplasm</location>
    </subcellularLocation>
</comment>
<evidence type="ECO:0000313" key="13">
    <source>
        <dbReference type="Proteomes" id="UP000000323"/>
    </source>
</evidence>
<dbReference type="Pfam" id="PF01202">
    <property type="entry name" value="SKI"/>
    <property type="match status" value="1"/>
</dbReference>
<dbReference type="STRING" id="525904.Tter_0165"/>
<evidence type="ECO:0000256" key="10">
    <source>
        <dbReference type="ARBA" id="ARBA00048567"/>
    </source>
</evidence>
<dbReference type="EMBL" id="CP001825">
    <property type="protein sequence ID" value="ACZ41087.1"/>
    <property type="molecule type" value="Genomic_DNA"/>
</dbReference>
<keyword evidence="13" id="KW-1185">Reference proteome</keyword>
<evidence type="ECO:0000256" key="4">
    <source>
        <dbReference type="ARBA" id="ARBA00022605"/>
    </source>
</evidence>